<sequence length="99" mass="10403">MQNPLLQPPASCFAVAFRANPVLRGLPPLVTGLRVEVQKNLLAICPREQGSSLLHLLVCVDKINTPSAGSVGAFCYAGPPSSDDAISCDTKMHQSATAE</sequence>
<proteinExistence type="predicted"/>
<protein>
    <submittedName>
        <fullName evidence="1">Uncharacterized protein</fullName>
    </submittedName>
</protein>
<dbReference type="EMBL" id="FLUP01000001">
    <property type="protein sequence ID" value="SBW04806.1"/>
    <property type="molecule type" value="Genomic_DNA"/>
</dbReference>
<organism evidence="1">
    <name type="scientific">uncultured Desulfovibrio sp</name>
    <dbReference type="NCBI Taxonomy" id="167968"/>
    <lineage>
        <taxon>Bacteria</taxon>
        <taxon>Pseudomonadati</taxon>
        <taxon>Thermodesulfobacteriota</taxon>
        <taxon>Desulfovibrionia</taxon>
        <taxon>Desulfovibrionales</taxon>
        <taxon>Desulfovibrionaceae</taxon>
        <taxon>Desulfovibrio</taxon>
        <taxon>environmental samples</taxon>
    </lineage>
</organism>
<name>A0A212JZI4_9BACT</name>
<reference evidence="1" key="1">
    <citation type="submission" date="2016-04" db="EMBL/GenBank/DDBJ databases">
        <authorList>
            <person name="Evans L.H."/>
            <person name="Alamgir A."/>
            <person name="Owens N."/>
            <person name="Weber N.D."/>
            <person name="Virtaneva K."/>
            <person name="Barbian K."/>
            <person name="Babar A."/>
            <person name="Rosenke K."/>
        </authorList>
    </citation>
    <scope>NUCLEOTIDE SEQUENCE</scope>
    <source>
        <strain evidence="1">92-2</strain>
    </source>
</reference>
<accession>A0A212JZI4</accession>
<dbReference type="AlphaFoldDB" id="A0A212JZI4"/>
<evidence type="ECO:0000313" key="1">
    <source>
        <dbReference type="EMBL" id="SBW04806.1"/>
    </source>
</evidence>
<gene>
    <name evidence="1" type="ORF">KM92DES2_11974</name>
</gene>